<proteinExistence type="inferred from homology"/>
<comment type="function">
    <text evidence="14">Catalyzes the dephosphorylation of undecaprenyl diphosphate (UPP). Confers resistance to bacitracin.</text>
</comment>
<evidence type="ECO:0000256" key="5">
    <source>
        <dbReference type="ARBA" id="ARBA00022475"/>
    </source>
</evidence>
<evidence type="ECO:0000256" key="3">
    <source>
        <dbReference type="ARBA" id="ARBA00012374"/>
    </source>
</evidence>
<dbReference type="EMBL" id="SOJN01000148">
    <property type="protein sequence ID" value="TET43755.1"/>
    <property type="molecule type" value="Genomic_DNA"/>
</dbReference>
<comment type="subcellular location">
    <subcellularLocation>
        <location evidence="1 14">Cell membrane</location>
        <topology evidence="1 14">Multi-pass membrane protein</topology>
    </subcellularLocation>
</comment>
<name>A0A523UMN5_UNCT6</name>
<comment type="similarity">
    <text evidence="2 14">Belongs to the UppP family.</text>
</comment>
<feature type="transmembrane region" description="Helical" evidence="14">
    <location>
        <begin position="44"/>
        <end position="61"/>
    </location>
</feature>
<dbReference type="PANTHER" id="PTHR30622">
    <property type="entry name" value="UNDECAPRENYL-DIPHOSPHATASE"/>
    <property type="match status" value="1"/>
</dbReference>
<evidence type="ECO:0000256" key="10">
    <source>
        <dbReference type="ARBA" id="ARBA00023251"/>
    </source>
</evidence>
<evidence type="ECO:0000256" key="13">
    <source>
        <dbReference type="ARBA" id="ARBA00047594"/>
    </source>
</evidence>
<keyword evidence="14" id="KW-0133">Cell shape</keyword>
<comment type="miscellaneous">
    <text evidence="14">Bacitracin is thought to be involved in the inhibition of peptidoglycan synthesis by sequestering undecaprenyl diphosphate, thereby reducing the pool of lipid carrier available.</text>
</comment>
<gene>
    <name evidence="14" type="primary">uppP</name>
    <name evidence="15" type="ORF">E3J62_12445</name>
</gene>
<feature type="transmembrane region" description="Helical" evidence="14">
    <location>
        <begin position="115"/>
        <end position="132"/>
    </location>
</feature>
<evidence type="ECO:0000256" key="11">
    <source>
        <dbReference type="ARBA" id="ARBA00032707"/>
    </source>
</evidence>
<keyword evidence="9 14" id="KW-0472">Membrane</keyword>
<keyword evidence="8 14" id="KW-1133">Transmembrane helix</keyword>
<evidence type="ECO:0000256" key="2">
    <source>
        <dbReference type="ARBA" id="ARBA00010621"/>
    </source>
</evidence>
<keyword evidence="7 14" id="KW-0378">Hydrolase</keyword>
<feature type="transmembrane region" description="Helical" evidence="14">
    <location>
        <begin position="243"/>
        <end position="263"/>
    </location>
</feature>
<dbReference type="HAMAP" id="MF_01006">
    <property type="entry name" value="Undec_diphosphatase"/>
    <property type="match status" value="1"/>
</dbReference>
<dbReference type="GO" id="GO:0050380">
    <property type="term" value="F:undecaprenyl-diphosphatase activity"/>
    <property type="evidence" value="ECO:0007669"/>
    <property type="project" value="UniProtKB-UniRule"/>
</dbReference>
<keyword evidence="10 14" id="KW-0046">Antibiotic resistance</keyword>
<dbReference type="PANTHER" id="PTHR30622:SF2">
    <property type="entry name" value="UNDECAPRENYL-DIPHOSPHATASE"/>
    <property type="match status" value="1"/>
</dbReference>
<dbReference type="GO" id="GO:0046677">
    <property type="term" value="P:response to antibiotic"/>
    <property type="evidence" value="ECO:0007669"/>
    <property type="project" value="UniProtKB-UniRule"/>
</dbReference>
<dbReference type="GO" id="GO:0008360">
    <property type="term" value="P:regulation of cell shape"/>
    <property type="evidence" value="ECO:0007669"/>
    <property type="project" value="UniProtKB-KW"/>
</dbReference>
<keyword evidence="14" id="KW-0573">Peptidoglycan synthesis</keyword>
<feature type="transmembrane region" description="Helical" evidence="14">
    <location>
        <begin position="215"/>
        <end position="237"/>
    </location>
</feature>
<comment type="caution">
    <text evidence="15">The sequence shown here is derived from an EMBL/GenBank/DDBJ whole genome shotgun (WGS) entry which is preliminary data.</text>
</comment>
<protein>
    <recommendedName>
        <fullName evidence="4 14">Undecaprenyl-diphosphatase</fullName>
        <ecNumber evidence="3 14">3.6.1.27</ecNumber>
    </recommendedName>
    <alternativeName>
        <fullName evidence="12 14">Bacitracin resistance protein</fullName>
    </alternativeName>
    <alternativeName>
        <fullName evidence="11 14">Undecaprenyl pyrophosphate phosphatase</fullName>
    </alternativeName>
</protein>
<dbReference type="AlphaFoldDB" id="A0A523UMN5"/>
<evidence type="ECO:0000256" key="1">
    <source>
        <dbReference type="ARBA" id="ARBA00004651"/>
    </source>
</evidence>
<comment type="catalytic activity">
    <reaction evidence="13 14">
        <text>di-trans,octa-cis-undecaprenyl diphosphate + H2O = di-trans,octa-cis-undecaprenyl phosphate + phosphate + H(+)</text>
        <dbReference type="Rhea" id="RHEA:28094"/>
        <dbReference type="ChEBI" id="CHEBI:15377"/>
        <dbReference type="ChEBI" id="CHEBI:15378"/>
        <dbReference type="ChEBI" id="CHEBI:43474"/>
        <dbReference type="ChEBI" id="CHEBI:58405"/>
        <dbReference type="ChEBI" id="CHEBI:60392"/>
        <dbReference type="EC" id="3.6.1.27"/>
    </reaction>
</comment>
<keyword evidence="5 14" id="KW-1003">Cell membrane</keyword>
<evidence type="ECO:0000256" key="4">
    <source>
        <dbReference type="ARBA" id="ARBA00021581"/>
    </source>
</evidence>
<reference evidence="15 16" key="1">
    <citation type="submission" date="2019-03" db="EMBL/GenBank/DDBJ databases">
        <title>Metabolic potential of uncultured bacteria and archaea associated with petroleum seepage in deep-sea sediments.</title>
        <authorList>
            <person name="Dong X."/>
            <person name="Hubert C."/>
        </authorList>
    </citation>
    <scope>NUCLEOTIDE SEQUENCE [LARGE SCALE GENOMIC DNA]</scope>
    <source>
        <strain evidence="15">E44_bin18</strain>
    </source>
</reference>
<feature type="transmembrane region" description="Helical" evidence="14">
    <location>
        <begin position="182"/>
        <end position="203"/>
    </location>
</feature>
<dbReference type="GO" id="GO:0009252">
    <property type="term" value="P:peptidoglycan biosynthetic process"/>
    <property type="evidence" value="ECO:0007669"/>
    <property type="project" value="UniProtKB-KW"/>
</dbReference>
<keyword evidence="14" id="KW-0961">Cell wall biogenesis/degradation</keyword>
<evidence type="ECO:0000313" key="15">
    <source>
        <dbReference type="EMBL" id="TET43755.1"/>
    </source>
</evidence>
<dbReference type="EC" id="3.6.1.27" evidence="3 14"/>
<accession>A0A523UMN5</accession>
<organism evidence="15 16">
    <name type="scientific">candidate division TA06 bacterium</name>
    <dbReference type="NCBI Taxonomy" id="2250710"/>
    <lineage>
        <taxon>Bacteria</taxon>
        <taxon>Bacteria division TA06</taxon>
    </lineage>
</organism>
<keyword evidence="6 14" id="KW-0812">Transmembrane</keyword>
<evidence type="ECO:0000256" key="6">
    <source>
        <dbReference type="ARBA" id="ARBA00022692"/>
    </source>
</evidence>
<dbReference type="InterPro" id="IPR003824">
    <property type="entry name" value="UppP"/>
</dbReference>
<evidence type="ECO:0000313" key="16">
    <source>
        <dbReference type="Proteomes" id="UP000315525"/>
    </source>
</evidence>
<dbReference type="GO" id="GO:0071555">
    <property type="term" value="P:cell wall organization"/>
    <property type="evidence" value="ECO:0007669"/>
    <property type="project" value="UniProtKB-KW"/>
</dbReference>
<dbReference type="Proteomes" id="UP000315525">
    <property type="component" value="Unassembled WGS sequence"/>
</dbReference>
<dbReference type="Pfam" id="PF02673">
    <property type="entry name" value="BacA"/>
    <property type="match status" value="1"/>
</dbReference>
<evidence type="ECO:0000256" key="12">
    <source>
        <dbReference type="ARBA" id="ARBA00032932"/>
    </source>
</evidence>
<sequence length="269" mass="29495">MVRAIILGLIQGLTEFLPVSSSGHLALAQKLMGGRPPDIHMEIFLHFGTLLALVGVYYRKLSALLASSARAVVGKRRPGDAGNLLFIGYLAIGTVPALFFGYFFHELIENLFDRVYTISILFLVTGIILFLTRFSRERRQKIGVLDSILVGFAQAFALLPGISRSGVTISTGIFRGMNKSEAADFAFLLAVPAILIISVYDFFRMSEVGLESLSHYLVGMVCAFVVGYAAVRLLLALVRKGGLSYFSFYCWFVGVASFILWTIRLKGGS</sequence>
<evidence type="ECO:0000256" key="14">
    <source>
        <dbReference type="HAMAP-Rule" id="MF_01006"/>
    </source>
</evidence>
<dbReference type="GO" id="GO:0005886">
    <property type="term" value="C:plasma membrane"/>
    <property type="evidence" value="ECO:0007669"/>
    <property type="project" value="UniProtKB-SubCell"/>
</dbReference>
<evidence type="ECO:0000256" key="7">
    <source>
        <dbReference type="ARBA" id="ARBA00022801"/>
    </source>
</evidence>
<feature type="transmembrane region" description="Helical" evidence="14">
    <location>
        <begin position="82"/>
        <end position="103"/>
    </location>
</feature>
<evidence type="ECO:0000256" key="8">
    <source>
        <dbReference type="ARBA" id="ARBA00022989"/>
    </source>
</evidence>
<evidence type="ECO:0000256" key="9">
    <source>
        <dbReference type="ARBA" id="ARBA00023136"/>
    </source>
</evidence>